<organism evidence="1 2">
    <name type="scientific">Elizabethkingia anophelis NUHP1</name>
    <dbReference type="NCBI Taxonomy" id="1338011"/>
    <lineage>
        <taxon>Bacteria</taxon>
        <taxon>Pseudomonadati</taxon>
        <taxon>Bacteroidota</taxon>
        <taxon>Flavobacteriia</taxon>
        <taxon>Flavobacteriales</taxon>
        <taxon>Weeksellaceae</taxon>
        <taxon>Elizabethkingia</taxon>
    </lineage>
</organism>
<dbReference type="Proteomes" id="UP000028933">
    <property type="component" value="Chromosome"/>
</dbReference>
<reference evidence="1" key="2">
    <citation type="journal article" date="2015" name="Genome Biol. Evol.">
        <title>Complete Genome Sequence and Transcriptomic Analysis of the Novel Pathogen Elizabethkingia anophelis in Response to Oxidative Stress.</title>
        <authorList>
            <person name="Li Y."/>
            <person name="Liu Y."/>
            <person name="Chew S.C."/>
            <person name="Tay M."/>
            <person name="Salido M.M."/>
            <person name="Teo J."/>
            <person name="Lauro F.M."/>
            <person name="Givskov M."/>
            <person name="Yang L."/>
        </authorList>
    </citation>
    <scope>NUCLEOTIDE SEQUENCE</scope>
    <source>
        <strain evidence="1">NUHP1</strain>
    </source>
</reference>
<name>A0A077EGF8_9FLAO</name>
<proteinExistence type="predicted"/>
<dbReference type="EMBL" id="CP007547">
    <property type="protein sequence ID" value="AIL45643.1"/>
    <property type="molecule type" value="Genomic_DNA"/>
</dbReference>
<dbReference type="STRING" id="1338011.BD94_1868"/>
<dbReference type="KEGG" id="eao:BD94_1868"/>
<reference evidence="1" key="1">
    <citation type="journal article" date="2013" name="Lancet">
        <title>First case of E anophelis outbreak in an intensive-care unit.</title>
        <authorList>
            <person name="Teo J."/>
            <person name="Tan S.Y."/>
            <person name="Tay M."/>
            <person name="Ding Y."/>
            <person name="Kjelleberg S."/>
            <person name="Givskov M."/>
            <person name="Lin R.T."/>
            <person name="Yang L."/>
        </authorList>
    </citation>
    <scope>NUCLEOTIDE SEQUENCE [LARGE SCALE GENOMIC DNA]</scope>
    <source>
        <strain evidence="1">NUHP1</strain>
    </source>
</reference>
<gene>
    <name evidence="1" type="ORF">BD94_1868</name>
</gene>
<evidence type="ECO:0000313" key="2">
    <source>
        <dbReference type="Proteomes" id="UP000028933"/>
    </source>
</evidence>
<protein>
    <submittedName>
        <fullName evidence="1">Uncharacterized protein</fullName>
    </submittedName>
</protein>
<sequence length="38" mass="4462">MTNLMIRWTAIAERRIIKRLLEIAFFSLALKNQSDINA</sequence>
<accession>A0A077EGF8</accession>
<evidence type="ECO:0000313" key="1">
    <source>
        <dbReference type="EMBL" id="AIL45643.1"/>
    </source>
</evidence>
<dbReference type="AlphaFoldDB" id="A0A077EGF8"/>
<dbReference type="HOGENOM" id="CLU_3327429_0_0_10"/>